<keyword evidence="3" id="KW-1185">Reference proteome</keyword>
<feature type="transmembrane region" description="Helical" evidence="1">
    <location>
        <begin position="135"/>
        <end position="156"/>
    </location>
</feature>
<reference evidence="2 3" key="1">
    <citation type="submission" date="2014-03" db="EMBL/GenBank/DDBJ databases">
        <title>Bradyrhizobium valentinum sp. nov., isolated from effective nodules of Lupinus mariae-josephae, a lupine endemic of basic-lime soils in Eastern Spain.</title>
        <authorList>
            <person name="Duran D."/>
            <person name="Rey L."/>
            <person name="Navarro A."/>
            <person name="Busquets A."/>
            <person name="Imperial J."/>
            <person name="Ruiz-Argueso T."/>
        </authorList>
    </citation>
    <scope>NUCLEOTIDE SEQUENCE [LARGE SCALE GENOMIC DNA]</scope>
    <source>
        <strain evidence="2 3">LmjM3</strain>
    </source>
</reference>
<feature type="transmembrane region" description="Helical" evidence="1">
    <location>
        <begin position="67"/>
        <end position="86"/>
    </location>
</feature>
<sequence>MILGMSVGAFTILHVIITLVAIGSGLIVVGGMFASNTLPVTTALFLFTTALTSLTGFLFPIHGFTPALGVGFVACVILAVALFALYKEHLVGAWRWIYVITAVVSLYLNVFVLVVQSFVKVSALNALAPMQTEPPFAVTQAAVLAIFILIALIAVIKFRPLQAQM</sequence>
<evidence type="ECO:0000313" key="2">
    <source>
        <dbReference type="EMBL" id="KRR14749.1"/>
    </source>
</evidence>
<gene>
    <name evidence="2" type="ORF">CP49_31035</name>
</gene>
<protein>
    <submittedName>
        <fullName evidence="2">Uncharacterized protein</fullName>
    </submittedName>
</protein>
<dbReference type="AlphaFoldDB" id="A0A0R3MA97"/>
<evidence type="ECO:0000313" key="3">
    <source>
        <dbReference type="Proteomes" id="UP000051913"/>
    </source>
</evidence>
<evidence type="ECO:0000256" key="1">
    <source>
        <dbReference type="SAM" id="Phobius"/>
    </source>
</evidence>
<feature type="transmembrane region" description="Helical" evidence="1">
    <location>
        <begin position="12"/>
        <end position="33"/>
    </location>
</feature>
<keyword evidence="1" id="KW-1133">Transmembrane helix</keyword>
<comment type="caution">
    <text evidence="2">The sequence shown here is derived from an EMBL/GenBank/DDBJ whole genome shotgun (WGS) entry which is preliminary data.</text>
</comment>
<keyword evidence="1" id="KW-0812">Transmembrane</keyword>
<proteinExistence type="predicted"/>
<organism evidence="2 3">
    <name type="scientific">Bradyrhizobium valentinum</name>
    <dbReference type="NCBI Taxonomy" id="1518501"/>
    <lineage>
        <taxon>Bacteria</taxon>
        <taxon>Pseudomonadati</taxon>
        <taxon>Pseudomonadota</taxon>
        <taxon>Alphaproteobacteria</taxon>
        <taxon>Hyphomicrobiales</taxon>
        <taxon>Nitrobacteraceae</taxon>
        <taxon>Bradyrhizobium</taxon>
    </lineage>
</organism>
<feature type="transmembrane region" description="Helical" evidence="1">
    <location>
        <begin position="40"/>
        <end position="61"/>
    </location>
</feature>
<feature type="transmembrane region" description="Helical" evidence="1">
    <location>
        <begin position="93"/>
        <end position="115"/>
    </location>
</feature>
<accession>A0A0R3MA97</accession>
<dbReference type="Proteomes" id="UP000051913">
    <property type="component" value="Unassembled WGS sequence"/>
</dbReference>
<dbReference type="EMBL" id="LLXX01000005">
    <property type="protein sequence ID" value="KRR14749.1"/>
    <property type="molecule type" value="Genomic_DNA"/>
</dbReference>
<name>A0A0R3MA97_9BRAD</name>
<keyword evidence="1" id="KW-0472">Membrane</keyword>